<dbReference type="Gene3D" id="3.90.1150.210">
    <property type="entry name" value="F-actin capping protein, beta subunit"/>
    <property type="match status" value="1"/>
</dbReference>
<proteinExistence type="inferred from homology"/>
<gene>
    <name evidence="7" type="ORF">E3Q10_02318</name>
</gene>
<dbReference type="SUPFAM" id="SSF51735">
    <property type="entry name" value="NAD(P)-binding Rossmann-fold domains"/>
    <property type="match status" value="1"/>
</dbReference>
<dbReference type="Pfam" id="PF02894">
    <property type="entry name" value="GFO_IDH_MocA_C"/>
    <property type="match status" value="1"/>
</dbReference>
<keyword evidence="3" id="KW-0009">Actin-binding</keyword>
<dbReference type="Gene3D" id="3.30.360.10">
    <property type="entry name" value="Dihydrodipicolinate Reductase, domain 2"/>
    <property type="match status" value="1"/>
</dbReference>
<dbReference type="Pfam" id="PF01408">
    <property type="entry name" value="GFO_IDH_MocA"/>
    <property type="match status" value="1"/>
</dbReference>
<dbReference type="GO" id="GO:0000166">
    <property type="term" value="F:nucleotide binding"/>
    <property type="evidence" value="ECO:0007669"/>
    <property type="project" value="InterPro"/>
</dbReference>
<keyword evidence="2" id="KW-0560">Oxidoreductase</keyword>
<dbReference type="InterPro" id="IPR002189">
    <property type="entry name" value="CapZ_alpha"/>
</dbReference>
<feature type="domain" description="Gfo/Idh/MocA-like oxidoreductase N-terminal" evidence="5">
    <location>
        <begin position="334"/>
        <end position="457"/>
    </location>
</feature>
<evidence type="ECO:0000256" key="1">
    <source>
        <dbReference type="ARBA" id="ARBA00010928"/>
    </source>
</evidence>
<feature type="compositionally biased region" description="Basic and acidic residues" evidence="4">
    <location>
        <begin position="176"/>
        <end position="187"/>
    </location>
</feature>
<organism evidence="7 8">
    <name type="scientific">Wallemia mellicola</name>
    <dbReference type="NCBI Taxonomy" id="1708541"/>
    <lineage>
        <taxon>Eukaryota</taxon>
        <taxon>Fungi</taxon>
        <taxon>Dikarya</taxon>
        <taxon>Basidiomycota</taxon>
        <taxon>Wallemiomycotina</taxon>
        <taxon>Wallemiomycetes</taxon>
        <taxon>Wallemiales</taxon>
        <taxon>Wallemiaceae</taxon>
        <taxon>Wallemia</taxon>
    </lineage>
</organism>
<evidence type="ECO:0000256" key="2">
    <source>
        <dbReference type="ARBA" id="ARBA00023002"/>
    </source>
</evidence>
<dbReference type="GO" id="GO:0051016">
    <property type="term" value="P:barbed-end actin filament capping"/>
    <property type="evidence" value="ECO:0007669"/>
    <property type="project" value="InterPro"/>
</dbReference>
<dbReference type="Proteomes" id="UP000305647">
    <property type="component" value="Unassembled WGS sequence"/>
</dbReference>
<feature type="compositionally biased region" description="Acidic residues" evidence="4">
    <location>
        <begin position="145"/>
        <end position="175"/>
    </location>
</feature>
<comment type="caution">
    <text evidence="7">The sequence shown here is derived from an EMBL/GenBank/DDBJ whole genome shotgun (WGS) entry which is preliminary data.</text>
</comment>
<comment type="similarity">
    <text evidence="1">Belongs to the Gfo/Idh/MocA family.</text>
</comment>
<accession>A0A4T0RN76</accession>
<evidence type="ECO:0000256" key="3">
    <source>
        <dbReference type="ARBA" id="ARBA00023203"/>
    </source>
</evidence>
<dbReference type="PANTHER" id="PTHR43708">
    <property type="entry name" value="CONSERVED EXPRESSED OXIDOREDUCTASE (EUROFUNG)"/>
    <property type="match status" value="1"/>
</dbReference>
<evidence type="ECO:0000259" key="6">
    <source>
        <dbReference type="Pfam" id="PF02894"/>
    </source>
</evidence>
<dbReference type="InterPro" id="IPR000683">
    <property type="entry name" value="Gfo/Idh/MocA-like_OxRdtase_N"/>
</dbReference>
<dbReference type="InterPro" id="IPR004104">
    <property type="entry name" value="Gfo/Idh/MocA-like_OxRdtase_C"/>
</dbReference>
<dbReference type="InterPro" id="IPR051317">
    <property type="entry name" value="Gfo/Idh/MocA_oxidoreduct"/>
</dbReference>
<dbReference type="Pfam" id="PF01267">
    <property type="entry name" value="F-actin_cap_A"/>
    <property type="match status" value="1"/>
</dbReference>
<dbReference type="GO" id="GO:0008290">
    <property type="term" value="C:F-actin capping protein complex"/>
    <property type="evidence" value="ECO:0007669"/>
    <property type="project" value="InterPro"/>
</dbReference>
<protein>
    <submittedName>
        <fullName evidence="7">NAD(P)-binding protein</fullName>
    </submittedName>
</protein>
<feature type="compositionally biased region" description="Basic and acidic residues" evidence="4">
    <location>
        <begin position="96"/>
        <end position="109"/>
    </location>
</feature>
<reference evidence="7 8" key="1">
    <citation type="submission" date="2019-03" db="EMBL/GenBank/DDBJ databases">
        <title>Sequencing 25 genomes of Wallemia mellicola.</title>
        <authorList>
            <person name="Gostincar C."/>
        </authorList>
    </citation>
    <scope>NUCLEOTIDE SEQUENCE [LARGE SCALE GENOMIC DNA]</scope>
    <source>
        <strain evidence="7 8">EXF-8738</strain>
    </source>
</reference>
<sequence length="686" mass="77471">LTTAQTLITPHSHFEGEKYYDPKSSKLFTLNQLELKTNSAEEVDQLSYKNEARSLLEKSLDSYVEEYFSNGTAAVYTSLKNIQGSLQSQEEQDTVEEAKDSDSNKETARNTENTEMTEAEHGTEEEQNEDNKDKEDKEEQKKDNEDVETPQEQEQEQKEDNEDAEKPEEQPEEPVEDKPIEESKEPEGSVPAETTQVHQETTEDTTENTPSEEITSMNICYAGNKFNQSNYWSGRWRANWVYDLTTNELIGNINITIHYFENGNVQLQASHNPKIKSPLEGPPTTEEEAKKLVKAISESDRAYQAYINVLYEDKLIVDFDVILTFAYYNELKMINVAIIGVGNSSNLHIPFIEAADELKLTHVLERKATKDNSVAKDKWKHLEPFTVVNKYEDILNDSSVQLVVITTSNTSHYDLTKEALKHGKNVVIEKPITPSSEQALELADLATKNDLILAVFHNRRYDGDFLTVSKLIKEGKLGEISSFESRFDRYRPTPKSGWREENAPGSGVLFDLGSHLIDQAVNLFGKPQQISAIVQNSRQKGDLNVDDSFLVHLHYNNKIPLTFTAGASVLACFNDQLRYKVSGTEGSFLKYGFDVQEAQIKDGLKALDTKFGVDDKSAYGTYTSSDLKTETIETTKGAWIDFYRNVAKSINKTEPLAVDPYSAALTIRLIELAHQSAKEGRRIDIS</sequence>
<evidence type="ECO:0000259" key="5">
    <source>
        <dbReference type="Pfam" id="PF01408"/>
    </source>
</evidence>
<name>A0A4T0RN76_9BASI</name>
<dbReference type="SUPFAM" id="SSF90096">
    <property type="entry name" value="Subunits of heterodimeric actin filament capping protein Capz"/>
    <property type="match status" value="1"/>
</dbReference>
<dbReference type="PANTHER" id="PTHR43708:SF5">
    <property type="entry name" value="CONSERVED EXPRESSED OXIDOREDUCTASE (EUROFUNG)-RELATED"/>
    <property type="match status" value="1"/>
</dbReference>
<dbReference type="EMBL" id="SPRO01000022">
    <property type="protein sequence ID" value="TIC29958.1"/>
    <property type="molecule type" value="Genomic_DNA"/>
</dbReference>
<evidence type="ECO:0000256" key="4">
    <source>
        <dbReference type="SAM" id="MobiDB-lite"/>
    </source>
</evidence>
<dbReference type="GO" id="GO:0003779">
    <property type="term" value="F:actin binding"/>
    <property type="evidence" value="ECO:0007669"/>
    <property type="project" value="UniProtKB-KW"/>
</dbReference>
<feature type="region of interest" description="Disordered" evidence="4">
    <location>
        <begin position="84"/>
        <end position="214"/>
    </location>
</feature>
<dbReference type="AlphaFoldDB" id="A0A4T0RN76"/>
<dbReference type="Gene3D" id="3.40.50.720">
    <property type="entry name" value="NAD(P)-binding Rossmann-like Domain"/>
    <property type="match status" value="1"/>
</dbReference>
<feature type="non-terminal residue" evidence="7">
    <location>
        <position position="1"/>
    </location>
</feature>
<feature type="domain" description="Gfo/Idh/MocA-like oxidoreductase C-terminal" evidence="6">
    <location>
        <begin position="470"/>
        <end position="684"/>
    </location>
</feature>
<feature type="compositionally biased region" description="Basic and acidic residues" evidence="4">
    <location>
        <begin position="118"/>
        <end position="144"/>
    </location>
</feature>
<dbReference type="InterPro" id="IPR036291">
    <property type="entry name" value="NAD(P)-bd_dom_sf"/>
</dbReference>
<dbReference type="InterPro" id="IPR037282">
    <property type="entry name" value="CapZ_alpha/beta"/>
</dbReference>
<dbReference type="GO" id="GO:0016491">
    <property type="term" value="F:oxidoreductase activity"/>
    <property type="evidence" value="ECO:0007669"/>
    <property type="project" value="UniProtKB-KW"/>
</dbReference>
<dbReference type="PRINTS" id="PR00191">
    <property type="entry name" value="FACTINCAPA"/>
</dbReference>
<evidence type="ECO:0000313" key="8">
    <source>
        <dbReference type="Proteomes" id="UP000305647"/>
    </source>
</evidence>
<dbReference type="InterPro" id="IPR042276">
    <property type="entry name" value="CapZ_alpha/beta_2"/>
</dbReference>
<evidence type="ECO:0000313" key="7">
    <source>
        <dbReference type="EMBL" id="TIC29958.1"/>
    </source>
</evidence>